<dbReference type="Pfam" id="PF13499">
    <property type="entry name" value="EF-hand_7"/>
    <property type="match status" value="2"/>
</dbReference>
<dbReference type="SUPFAM" id="SSF47473">
    <property type="entry name" value="EF-hand"/>
    <property type="match status" value="1"/>
</dbReference>
<dbReference type="GO" id="GO:0005509">
    <property type="term" value="F:calcium ion binding"/>
    <property type="evidence" value="ECO:0007669"/>
    <property type="project" value="InterPro"/>
</dbReference>
<gene>
    <name evidence="7" type="ORF">DEA37_0011778</name>
</gene>
<protein>
    <recommendedName>
        <fullName evidence="6">EF-hand domain-containing protein</fullName>
    </recommendedName>
</protein>
<accession>A0A5J4N910</accession>
<keyword evidence="4" id="KW-0677">Repeat</keyword>
<dbReference type="AlphaFoldDB" id="A0A5J4N910"/>
<keyword evidence="8" id="KW-1185">Reference proteome</keyword>
<dbReference type="InterPro" id="IPR002048">
    <property type="entry name" value="EF_hand_dom"/>
</dbReference>
<evidence type="ECO:0000256" key="2">
    <source>
        <dbReference type="ARBA" id="ARBA00022490"/>
    </source>
</evidence>
<reference evidence="7 8" key="1">
    <citation type="journal article" date="2019" name="Gigascience">
        <title>Whole-genome sequence of the oriental lung fluke Paragonimus westermani.</title>
        <authorList>
            <person name="Oey H."/>
            <person name="Zakrzewski M."/>
            <person name="Narain K."/>
            <person name="Devi K.R."/>
            <person name="Agatsuma T."/>
            <person name="Nawaratna S."/>
            <person name="Gobert G.N."/>
            <person name="Jones M.K."/>
            <person name="Ragan M.A."/>
            <person name="McManus D.P."/>
            <person name="Krause L."/>
        </authorList>
    </citation>
    <scope>NUCLEOTIDE SEQUENCE [LARGE SCALE GENOMIC DNA]</scope>
    <source>
        <strain evidence="7 8">IND2009</strain>
    </source>
</reference>
<dbReference type="Gene3D" id="1.10.238.10">
    <property type="entry name" value="EF-hand"/>
    <property type="match status" value="1"/>
</dbReference>
<keyword evidence="3" id="KW-0479">Metal-binding</keyword>
<dbReference type="PANTHER" id="PTHR46212">
    <property type="entry name" value="PEFLIN"/>
    <property type="match status" value="1"/>
</dbReference>
<feature type="domain" description="EF-hand" evidence="6">
    <location>
        <begin position="79"/>
        <end position="114"/>
    </location>
</feature>
<proteinExistence type="predicted"/>
<sequence>MFMTVIDATDKHSMPQRGKRFTRADKDGNGQIDVYELQDALSNGINIPFNIKTVHMLLAMFDRDFSGRIEFHEFSDLYNYITQWKQCFERFDTDRSGTIDSRELHTALATFGYRLSPSFINRMISRFDRTHRGVIAFDDFIQALVCLQQLTKAFRPYDVQGIGYATMNFEQFLAAAFTAI</sequence>
<dbReference type="EMBL" id="QNGE01005589">
    <property type="protein sequence ID" value="KAA3671947.1"/>
    <property type="molecule type" value="Genomic_DNA"/>
</dbReference>
<dbReference type="SMART" id="SM00054">
    <property type="entry name" value="EFh"/>
    <property type="match status" value="4"/>
</dbReference>
<dbReference type="GO" id="GO:0005737">
    <property type="term" value="C:cytoplasm"/>
    <property type="evidence" value="ECO:0007669"/>
    <property type="project" value="UniProtKB-SubCell"/>
</dbReference>
<evidence type="ECO:0000256" key="4">
    <source>
        <dbReference type="ARBA" id="ARBA00022737"/>
    </source>
</evidence>
<comment type="subcellular location">
    <subcellularLocation>
        <location evidence="1">Cytoplasm</location>
    </subcellularLocation>
</comment>
<dbReference type="CDD" id="cd16180">
    <property type="entry name" value="EFh_PEF_Group_I"/>
    <property type="match status" value="1"/>
</dbReference>
<evidence type="ECO:0000256" key="1">
    <source>
        <dbReference type="ARBA" id="ARBA00004496"/>
    </source>
</evidence>
<comment type="caution">
    <text evidence="7">The sequence shown here is derived from an EMBL/GenBank/DDBJ whole genome shotgun (WGS) entry which is preliminary data.</text>
</comment>
<evidence type="ECO:0000313" key="7">
    <source>
        <dbReference type="EMBL" id="KAA3671947.1"/>
    </source>
</evidence>
<dbReference type="PANTHER" id="PTHR46212:SF3">
    <property type="entry name" value="GH27120P"/>
    <property type="match status" value="1"/>
</dbReference>
<dbReference type="PROSITE" id="PS00018">
    <property type="entry name" value="EF_HAND_1"/>
    <property type="match status" value="2"/>
</dbReference>
<dbReference type="InterPro" id="IPR051426">
    <property type="entry name" value="Peflin/Sorcin_CaBP"/>
</dbReference>
<feature type="domain" description="EF-hand" evidence="6">
    <location>
        <begin position="115"/>
        <end position="150"/>
    </location>
</feature>
<dbReference type="InterPro" id="IPR011992">
    <property type="entry name" value="EF-hand-dom_pair"/>
</dbReference>
<evidence type="ECO:0000256" key="5">
    <source>
        <dbReference type="ARBA" id="ARBA00022837"/>
    </source>
</evidence>
<feature type="domain" description="EF-hand" evidence="6">
    <location>
        <begin position="12"/>
        <end position="47"/>
    </location>
</feature>
<evidence type="ECO:0000313" key="8">
    <source>
        <dbReference type="Proteomes" id="UP000324629"/>
    </source>
</evidence>
<name>A0A5J4N910_9TREM</name>
<dbReference type="PROSITE" id="PS50222">
    <property type="entry name" value="EF_HAND_2"/>
    <property type="match status" value="3"/>
</dbReference>
<keyword evidence="2" id="KW-0963">Cytoplasm</keyword>
<organism evidence="7 8">
    <name type="scientific">Paragonimus westermani</name>
    <dbReference type="NCBI Taxonomy" id="34504"/>
    <lineage>
        <taxon>Eukaryota</taxon>
        <taxon>Metazoa</taxon>
        <taxon>Spiralia</taxon>
        <taxon>Lophotrochozoa</taxon>
        <taxon>Platyhelminthes</taxon>
        <taxon>Trematoda</taxon>
        <taxon>Digenea</taxon>
        <taxon>Plagiorchiida</taxon>
        <taxon>Troglotremata</taxon>
        <taxon>Troglotrematidae</taxon>
        <taxon>Paragonimus</taxon>
    </lineage>
</organism>
<dbReference type="GO" id="GO:0048306">
    <property type="term" value="F:calcium-dependent protein binding"/>
    <property type="evidence" value="ECO:0007669"/>
    <property type="project" value="UniProtKB-ARBA"/>
</dbReference>
<evidence type="ECO:0000256" key="3">
    <source>
        <dbReference type="ARBA" id="ARBA00022723"/>
    </source>
</evidence>
<evidence type="ECO:0000259" key="6">
    <source>
        <dbReference type="PROSITE" id="PS50222"/>
    </source>
</evidence>
<dbReference type="InterPro" id="IPR018247">
    <property type="entry name" value="EF_Hand_1_Ca_BS"/>
</dbReference>
<keyword evidence="5" id="KW-0106">Calcium</keyword>
<dbReference type="Proteomes" id="UP000324629">
    <property type="component" value="Unassembled WGS sequence"/>
</dbReference>